<dbReference type="GO" id="GO:0043565">
    <property type="term" value="F:sequence-specific DNA binding"/>
    <property type="evidence" value="ECO:0007669"/>
    <property type="project" value="InterPro"/>
</dbReference>
<dbReference type="SMART" id="SM00342">
    <property type="entry name" value="HTH_ARAC"/>
    <property type="match status" value="1"/>
</dbReference>
<dbReference type="PROSITE" id="PS01124">
    <property type="entry name" value="HTH_ARAC_FAMILY_2"/>
    <property type="match status" value="1"/>
</dbReference>
<keyword evidence="2" id="KW-0238">DNA-binding</keyword>
<dbReference type="PANTHER" id="PTHR46796">
    <property type="entry name" value="HTH-TYPE TRANSCRIPTIONAL ACTIVATOR RHAS-RELATED"/>
    <property type="match status" value="1"/>
</dbReference>
<dbReference type="Proteomes" id="UP000198877">
    <property type="component" value="Unassembled WGS sequence"/>
</dbReference>
<evidence type="ECO:0000256" key="2">
    <source>
        <dbReference type="ARBA" id="ARBA00023125"/>
    </source>
</evidence>
<dbReference type="InterPro" id="IPR050204">
    <property type="entry name" value="AraC_XylS_family_regulators"/>
</dbReference>
<accession>A0A1I6FUV9</accession>
<feature type="domain" description="HTH araC/xylS-type" evidence="4">
    <location>
        <begin position="170"/>
        <end position="271"/>
    </location>
</feature>
<evidence type="ECO:0000256" key="1">
    <source>
        <dbReference type="ARBA" id="ARBA00023015"/>
    </source>
</evidence>
<organism evidence="5 6">
    <name type="scientific">Microbacterium azadirachtae</name>
    <dbReference type="NCBI Taxonomy" id="582680"/>
    <lineage>
        <taxon>Bacteria</taxon>
        <taxon>Bacillati</taxon>
        <taxon>Actinomycetota</taxon>
        <taxon>Actinomycetes</taxon>
        <taxon>Micrococcales</taxon>
        <taxon>Microbacteriaceae</taxon>
        <taxon>Microbacterium</taxon>
    </lineage>
</organism>
<dbReference type="Gene3D" id="1.10.10.60">
    <property type="entry name" value="Homeodomain-like"/>
    <property type="match status" value="1"/>
</dbReference>
<dbReference type="Pfam" id="PF12833">
    <property type="entry name" value="HTH_18"/>
    <property type="match status" value="1"/>
</dbReference>
<evidence type="ECO:0000256" key="3">
    <source>
        <dbReference type="ARBA" id="ARBA00023163"/>
    </source>
</evidence>
<evidence type="ECO:0000259" key="4">
    <source>
        <dbReference type="PROSITE" id="PS01124"/>
    </source>
</evidence>
<dbReference type="AlphaFoldDB" id="A0A1I6FUV9"/>
<dbReference type="EMBL" id="FOYR01000001">
    <property type="protein sequence ID" value="SFR33701.1"/>
    <property type="molecule type" value="Genomic_DNA"/>
</dbReference>
<dbReference type="GO" id="GO:0003700">
    <property type="term" value="F:DNA-binding transcription factor activity"/>
    <property type="evidence" value="ECO:0007669"/>
    <property type="project" value="InterPro"/>
</dbReference>
<protein>
    <submittedName>
        <fullName evidence="5">Helix-turn-helix domain-containing protein</fullName>
    </submittedName>
</protein>
<keyword evidence="3" id="KW-0804">Transcription</keyword>
<evidence type="ECO:0000313" key="5">
    <source>
        <dbReference type="EMBL" id="SFR33701.1"/>
    </source>
</evidence>
<sequence length="277" mass="29786">MLPGAARRYRNVLVTQHRLARGTAWNWAPQHADGDETAAVLITSMRTELRPAEHDSDELHPGSLVFLHPHRNVTVRAAEAGTAICVWVPWSALHEIETGMRAAPPGRIRASTLGRGLSALLSSLLAEPSEPGPYAGYLAERLIAEMVFGVLLEAAAPHVGHPGRESPPIDRARALLLAQRGDPQFNVAALAEDMHLSLRSLHRIFAAENSTPADELRGARVDLARELITDATHAALGIEEIAKYSGFHDAAGLRRALAWAGLPSPRALRRLGGSSAS</sequence>
<dbReference type="InterPro" id="IPR018060">
    <property type="entry name" value="HTH_AraC"/>
</dbReference>
<name>A0A1I6FUV9_9MICO</name>
<evidence type="ECO:0000313" key="6">
    <source>
        <dbReference type="Proteomes" id="UP000198877"/>
    </source>
</evidence>
<keyword evidence="1" id="KW-0805">Transcription regulation</keyword>
<gene>
    <name evidence="5" type="ORF">SAMN04488591_0360</name>
</gene>
<proteinExistence type="predicted"/>
<reference evidence="6" key="1">
    <citation type="submission" date="2016-10" db="EMBL/GenBank/DDBJ databases">
        <authorList>
            <person name="Varghese N."/>
            <person name="Submissions S."/>
        </authorList>
    </citation>
    <scope>NUCLEOTIDE SEQUENCE [LARGE SCALE GENOMIC DNA]</scope>
    <source>
        <strain evidence="6">CL127</strain>
    </source>
</reference>